<evidence type="ECO:0000313" key="3">
    <source>
        <dbReference type="EMBL" id="KAL2329651.1"/>
    </source>
</evidence>
<protein>
    <submittedName>
        <fullName evidence="3">Uncharacterized protein</fullName>
    </submittedName>
</protein>
<feature type="transmembrane region" description="Helical" evidence="2">
    <location>
        <begin position="91"/>
        <end position="110"/>
    </location>
</feature>
<keyword evidence="2" id="KW-0472">Membrane</keyword>
<comment type="caution">
    <text evidence="3">The sequence shown here is derived from an EMBL/GenBank/DDBJ whole genome shotgun (WGS) entry which is preliminary data.</text>
</comment>
<evidence type="ECO:0000313" key="4">
    <source>
        <dbReference type="Proteomes" id="UP001603857"/>
    </source>
</evidence>
<feature type="transmembrane region" description="Helical" evidence="2">
    <location>
        <begin position="155"/>
        <end position="177"/>
    </location>
</feature>
<sequence length="223" mass="25530">MDMRIQEHKKKLHGGGESEHGQRNEVRTTLTFQHATYNTVLSAKDISRLDRSFLLLFLVCAVQSEVLKLIYQFGNAKPLLLSFTDDFDKLWLLIRDETAIMVLYELIFLFTWPVQPAYRVVAITILLGIPIYYAPNLRQKMSGVDVSWGFFQLPLFFVTTPLALALGTIFSFMVLYVNYRMQRYLSPQSPTGTKSDDGNTIEDSLIKDNIIDDYAMVAGELKL</sequence>
<organism evidence="3 4">
    <name type="scientific">Flemingia macrophylla</name>
    <dbReference type="NCBI Taxonomy" id="520843"/>
    <lineage>
        <taxon>Eukaryota</taxon>
        <taxon>Viridiplantae</taxon>
        <taxon>Streptophyta</taxon>
        <taxon>Embryophyta</taxon>
        <taxon>Tracheophyta</taxon>
        <taxon>Spermatophyta</taxon>
        <taxon>Magnoliopsida</taxon>
        <taxon>eudicotyledons</taxon>
        <taxon>Gunneridae</taxon>
        <taxon>Pentapetalae</taxon>
        <taxon>rosids</taxon>
        <taxon>fabids</taxon>
        <taxon>Fabales</taxon>
        <taxon>Fabaceae</taxon>
        <taxon>Papilionoideae</taxon>
        <taxon>50 kb inversion clade</taxon>
        <taxon>NPAAA clade</taxon>
        <taxon>indigoferoid/millettioid clade</taxon>
        <taxon>Phaseoleae</taxon>
        <taxon>Flemingia</taxon>
    </lineage>
</organism>
<proteinExistence type="predicted"/>
<accession>A0ABD1M1I2</accession>
<name>A0ABD1M1I2_9FABA</name>
<keyword evidence="2" id="KW-0812">Transmembrane</keyword>
<reference evidence="3 4" key="1">
    <citation type="submission" date="2024-08" db="EMBL/GenBank/DDBJ databases">
        <title>Insights into the chromosomal genome structure of Flemingia macrophylla.</title>
        <authorList>
            <person name="Ding Y."/>
            <person name="Zhao Y."/>
            <person name="Bi W."/>
            <person name="Wu M."/>
            <person name="Zhao G."/>
            <person name="Gong Y."/>
            <person name="Li W."/>
            <person name="Zhang P."/>
        </authorList>
    </citation>
    <scope>NUCLEOTIDE SEQUENCE [LARGE SCALE GENOMIC DNA]</scope>
    <source>
        <strain evidence="3">DYQJB</strain>
        <tissue evidence="3">Leaf</tissue>
    </source>
</reference>
<evidence type="ECO:0000256" key="2">
    <source>
        <dbReference type="SAM" id="Phobius"/>
    </source>
</evidence>
<dbReference type="Proteomes" id="UP001603857">
    <property type="component" value="Unassembled WGS sequence"/>
</dbReference>
<feature type="compositionally biased region" description="Basic and acidic residues" evidence="1">
    <location>
        <begin position="14"/>
        <end position="23"/>
    </location>
</feature>
<feature type="transmembrane region" description="Helical" evidence="2">
    <location>
        <begin position="117"/>
        <end position="135"/>
    </location>
</feature>
<evidence type="ECO:0000256" key="1">
    <source>
        <dbReference type="SAM" id="MobiDB-lite"/>
    </source>
</evidence>
<keyword evidence="4" id="KW-1185">Reference proteome</keyword>
<feature type="region of interest" description="Disordered" evidence="1">
    <location>
        <begin position="1"/>
        <end position="23"/>
    </location>
</feature>
<dbReference type="AlphaFoldDB" id="A0ABD1M1I2"/>
<dbReference type="EMBL" id="JBGMDY010000006">
    <property type="protein sequence ID" value="KAL2329651.1"/>
    <property type="molecule type" value="Genomic_DNA"/>
</dbReference>
<gene>
    <name evidence="3" type="ORF">Fmac_017232</name>
</gene>
<keyword evidence="2" id="KW-1133">Transmembrane helix</keyword>
<feature type="transmembrane region" description="Helical" evidence="2">
    <location>
        <begin position="53"/>
        <end position="71"/>
    </location>
</feature>